<dbReference type="PANTHER" id="PTHR11566">
    <property type="entry name" value="DYNAMIN"/>
    <property type="match status" value="1"/>
</dbReference>
<dbReference type="EMBL" id="NAJP01000184">
    <property type="protein sequence ID" value="TKA24359.1"/>
    <property type="molecule type" value="Genomic_DNA"/>
</dbReference>
<dbReference type="GO" id="GO:0048312">
    <property type="term" value="P:intracellular distribution of mitochondria"/>
    <property type="evidence" value="ECO:0007669"/>
    <property type="project" value="TreeGrafter"/>
</dbReference>
<dbReference type="Pfam" id="PF01031">
    <property type="entry name" value="Dynamin_M"/>
    <property type="match status" value="1"/>
</dbReference>
<evidence type="ECO:0000313" key="5">
    <source>
        <dbReference type="Proteomes" id="UP000310066"/>
    </source>
</evidence>
<evidence type="ECO:0000256" key="1">
    <source>
        <dbReference type="ARBA" id="ARBA00022741"/>
    </source>
</evidence>
<dbReference type="GO" id="GO:0003924">
    <property type="term" value="F:GTPase activity"/>
    <property type="evidence" value="ECO:0007669"/>
    <property type="project" value="InterPro"/>
</dbReference>
<dbReference type="Proteomes" id="UP000310066">
    <property type="component" value="Unassembled WGS sequence"/>
</dbReference>
<dbReference type="PANTHER" id="PTHR11566:SF21">
    <property type="entry name" value="DYNAMIN RELATED PROTEIN 1, ISOFORM A"/>
    <property type="match status" value="1"/>
</dbReference>
<dbReference type="SMART" id="SM00053">
    <property type="entry name" value="DYNc"/>
    <property type="match status" value="1"/>
</dbReference>
<evidence type="ECO:0000313" key="4">
    <source>
        <dbReference type="EMBL" id="TKA24359.1"/>
    </source>
</evidence>
<dbReference type="PRINTS" id="PR00195">
    <property type="entry name" value="DYNAMIN"/>
</dbReference>
<dbReference type="InterPro" id="IPR045063">
    <property type="entry name" value="Dynamin_N"/>
</dbReference>
<accession>A0A4V5N638</accession>
<dbReference type="GO" id="GO:0016020">
    <property type="term" value="C:membrane"/>
    <property type="evidence" value="ECO:0007669"/>
    <property type="project" value="TreeGrafter"/>
</dbReference>
<dbReference type="Gene3D" id="3.40.50.300">
    <property type="entry name" value="P-loop containing nucleotide triphosphate hydrolases"/>
    <property type="match status" value="1"/>
</dbReference>
<comment type="caution">
    <text evidence="4">The sequence shown here is derived from an EMBL/GenBank/DDBJ whole genome shotgun (WGS) entry which is preliminary data.</text>
</comment>
<dbReference type="GO" id="GO:0008017">
    <property type="term" value="F:microtubule binding"/>
    <property type="evidence" value="ECO:0007669"/>
    <property type="project" value="TreeGrafter"/>
</dbReference>
<dbReference type="GO" id="GO:0000266">
    <property type="term" value="P:mitochondrial fission"/>
    <property type="evidence" value="ECO:0007669"/>
    <property type="project" value="TreeGrafter"/>
</dbReference>
<dbReference type="GO" id="GO:0005525">
    <property type="term" value="F:GTP binding"/>
    <property type="evidence" value="ECO:0007669"/>
    <property type="project" value="InterPro"/>
</dbReference>
<reference evidence="4 5" key="1">
    <citation type="submission" date="2017-03" db="EMBL/GenBank/DDBJ databases">
        <title>Genomes of endolithic fungi from Antarctica.</title>
        <authorList>
            <person name="Coleine C."/>
            <person name="Masonjones S."/>
            <person name="Stajich J.E."/>
        </authorList>
    </citation>
    <scope>NUCLEOTIDE SEQUENCE [LARGE SCALE GENOMIC DNA]</scope>
    <source>
        <strain evidence="4 5">CCFEE 5311</strain>
    </source>
</reference>
<keyword evidence="1" id="KW-0547">Nucleotide-binding</keyword>
<dbReference type="InterPro" id="IPR001401">
    <property type="entry name" value="Dynamin_GTPase"/>
</dbReference>
<proteinExistence type="predicted"/>
<dbReference type="InterPro" id="IPR022812">
    <property type="entry name" value="Dynamin"/>
</dbReference>
<organism evidence="4 5">
    <name type="scientific">Friedmanniomyces endolithicus</name>
    <dbReference type="NCBI Taxonomy" id="329885"/>
    <lineage>
        <taxon>Eukaryota</taxon>
        <taxon>Fungi</taxon>
        <taxon>Dikarya</taxon>
        <taxon>Ascomycota</taxon>
        <taxon>Pezizomycotina</taxon>
        <taxon>Dothideomycetes</taxon>
        <taxon>Dothideomycetidae</taxon>
        <taxon>Mycosphaerellales</taxon>
        <taxon>Teratosphaeriaceae</taxon>
        <taxon>Friedmanniomyces</taxon>
    </lineage>
</organism>
<name>A0A4V5N638_9PEZI</name>
<dbReference type="InterPro" id="IPR030381">
    <property type="entry name" value="G_DYNAMIN_dom"/>
</dbReference>
<dbReference type="OrthoDB" id="415706at2759"/>
<dbReference type="PROSITE" id="PS51718">
    <property type="entry name" value="G_DYNAMIN_2"/>
    <property type="match status" value="1"/>
</dbReference>
<evidence type="ECO:0000256" key="2">
    <source>
        <dbReference type="ARBA" id="ARBA00023134"/>
    </source>
</evidence>
<keyword evidence="2" id="KW-0342">GTP-binding</keyword>
<dbReference type="SUPFAM" id="SSF52540">
    <property type="entry name" value="P-loop containing nucleoside triphosphate hydrolases"/>
    <property type="match status" value="1"/>
</dbReference>
<dbReference type="InterPro" id="IPR027417">
    <property type="entry name" value="P-loop_NTPase"/>
</dbReference>
<dbReference type="AlphaFoldDB" id="A0A4V5N638"/>
<dbReference type="InterPro" id="IPR000375">
    <property type="entry name" value="Dynamin_stalk"/>
</dbReference>
<dbReference type="STRING" id="329885.A0A4V5N638"/>
<dbReference type="CDD" id="cd08771">
    <property type="entry name" value="DLP_1"/>
    <property type="match status" value="1"/>
</dbReference>
<dbReference type="GO" id="GO:0006897">
    <property type="term" value="P:endocytosis"/>
    <property type="evidence" value="ECO:0007669"/>
    <property type="project" value="TreeGrafter"/>
</dbReference>
<gene>
    <name evidence="4" type="ORF">B0A54_17943</name>
</gene>
<dbReference type="FunFam" id="3.40.50.300:FF:001425">
    <property type="entry name" value="Dynamin GTPase, putative"/>
    <property type="match status" value="1"/>
</dbReference>
<protein>
    <recommendedName>
        <fullName evidence="3">Dynamin-type G domain-containing protein</fullName>
    </recommendedName>
</protein>
<dbReference type="GO" id="GO:0005739">
    <property type="term" value="C:mitochondrion"/>
    <property type="evidence" value="ECO:0007669"/>
    <property type="project" value="TreeGrafter"/>
</dbReference>
<sequence length="637" mass="71441">MDVLPHYFKDQGELLDIIDGLRSQGLNSYISLPQLVVCGDQSAGKSSVLEGISGVAFPTKDNLCTRFATEVVLRRDAESRVHITIFPDGDRTDEEKEELRSFKAPTSSLEDLPGLLEMAKDRMGLNRDGRAFSKDILRIELSGPDQPHLTLVDLPGLIHAESKQQSAQDVDLVASLVRGYIANPRSIVLAVVSAKNDYAVQIVTRFTREVDPRGLRTLGLITKPDTLHFGSDSEAAYLSLARNEDVQFRLGWHVLRNREFDTMHLSRGERDEAEEKFFSSGVWQTLPLHSLGVESLRPRLSTVLKEQIISELPALIRDIESGIVDARDRLDHLGDPRRTTHEQRLYLIRISEGFSSLLSSANNGTYGRDFFGDARTEIGFKKRLRTVVQDLLLEFAQTMQINGHLQQILDDDEVNSGNHLNVAASTSHTSILRSAYIEGVSELMRRTRGRELPGTFNPLIVGDLFFNQSLPWSKIVQKYMDHIVAAARTTVELVLAHSADASTAESLLREIINPAFDGCVKKLRRKIQEVLQPHQRGHPVTYNHYFTDTIQRARGEHTKKQQSKILRSFFGNKSRSAPYGASSQDGDVEKLLEASNPEPEGNMDQFACSEATYCMEAYYKVISLANLTQHHVYCSNV</sequence>
<feature type="domain" description="Dynamin-type G" evidence="3">
    <location>
        <begin position="29"/>
        <end position="313"/>
    </location>
</feature>
<dbReference type="GO" id="GO:0016559">
    <property type="term" value="P:peroxisome fission"/>
    <property type="evidence" value="ECO:0007669"/>
    <property type="project" value="TreeGrafter"/>
</dbReference>
<dbReference type="GO" id="GO:0005874">
    <property type="term" value="C:microtubule"/>
    <property type="evidence" value="ECO:0007669"/>
    <property type="project" value="TreeGrafter"/>
</dbReference>
<evidence type="ECO:0000259" key="3">
    <source>
        <dbReference type="PROSITE" id="PS51718"/>
    </source>
</evidence>
<dbReference type="Pfam" id="PF00350">
    <property type="entry name" value="Dynamin_N"/>
    <property type="match status" value="1"/>
</dbReference>